<organism evidence="2 3">
    <name type="scientific">Microbacterium suwonense</name>
    <dbReference type="NCBI Taxonomy" id="683047"/>
    <lineage>
        <taxon>Bacteria</taxon>
        <taxon>Bacillati</taxon>
        <taxon>Actinomycetota</taxon>
        <taxon>Actinomycetes</taxon>
        <taxon>Micrococcales</taxon>
        <taxon>Microbacteriaceae</taxon>
        <taxon>Microbacterium</taxon>
    </lineage>
</organism>
<keyword evidence="1" id="KW-0472">Membrane</keyword>
<name>A0ABM8FXL8_9MICO</name>
<reference evidence="3" key="1">
    <citation type="journal article" date="2019" name="Int. J. Syst. Evol. Microbiol.">
        <title>The Global Catalogue of Microorganisms (GCM) 10K type strain sequencing project: providing services to taxonomists for standard genome sequencing and annotation.</title>
        <authorList>
            <consortium name="The Broad Institute Genomics Platform"/>
            <consortium name="The Broad Institute Genome Sequencing Center for Infectious Disease"/>
            <person name="Wu L."/>
            <person name="Ma J."/>
        </authorList>
    </citation>
    <scope>NUCLEOTIDE SEQUENCE [LARGE SCALE GENOMIC DNA]</scope>
    <source>
        <strain evidence="3">NBRC 106310</strain>
    </source>
</reference>
<gene>
    <name evidence="2" type="ORF">GCM10025863_31070</name>
</gene>
<accession>A0ABM8FXL8</accession>
<sequence>MFGIVLMFSSLGALGGVGGMFGLLWPFLLIAVASIAMMFFAKTRSYATGILIIAAAMWLVIIGPCIVILGGLSGFN</sequence>
<evidence type="ECO:0000313" key="2">
    <source>
        <dbReference type="EMBL" id="BDZ40493.1"/>
    </source>
</evidence>
<keyword evidence="3" id="KW-1185">Reference proteome</keyword>
<feature type="transmembrane region" description="Helical" evidence="1">
    <location>
        <begin position="48"/>
        <end position="72"/>
    </location>
</feature>
<proteinExistence type="predicted"/>
<feature type="transmembrane region" description="Helical" evidence="1">
    <location>
        <begin position="20"/>
        <end position="41"/>
    </location>
</feature>
<evidence type="ECO:0000313" key="3">
    <source>
        <dbReference type="Proteomes" id="UP001321543"/>
    </source>
</evidence>
<dbReference type="RefSeq" id="WP_286301035.1">
    <property type="nucleotide sequence ID" value="NZ_AP027728.1"/>
</dbReference>
<keyword evidence="1" id="KW-1133">Transmembrane helix</keyword>
<protein>
    <submittedName>
        <fullName evidence="2">Uncharacterized protein</fullName>
    </submittedName>
</protein>
<dbReference type="Proteomes" id="UP001321543">
    <property type="component" value="Chromosome"/>
</dbReference>
<evidence type="ECO:0000256" key="1">
    <source>
        <dbReference type="SAM" id="Phobius"/>
    </source>
</evidence>
<keyword evidence="1" id="KW-0812">Transmembrane</keyword>
<dbReference type="EMBL" id="AP027728">
    <property type="protein sequence ID" value="BDZ40493.1"/>
    <property type="molecule type" value="Genomic_DNA"/>
</dbReference>